<organism evidence="2 3">
    <name type="scientific">Azospirillum argentinense</name>
    <dbReference type="NCBI Taxonomy" id="2970906"/>
    <lineage>
        <taxon>Bacteria</taxon>
        <taxon>Pseudomonadati</taxon>
        <taxon>Pseudomonadota</taxon>
        <taxon>Alphaproteobacteria</taxon>
        <taxon>Rhodospirillales</taxon>
        <taxon>Azospirillaceae</taxon>
        <taxon>Azospirillum</taxon>
    </lineage>
</organism>
<protein>
    <submittedName>
        <fullName evidence="2">Uncharacterized protein</fullName>
    </submittedName>
</protein>
<name>A0A060DX85_9PROT</name>
<proteinExistence type="predicted"/>
<evidence type="ECO:0000256" key="1">
    <source>
        <dbReference type="SAM" id="MobiDB-lite"/>
    </source>
</evidence>
<accession>A0A060DX85</accession>
<reference evidence="2 3" key="1">
    <citation type="journal article" date="2014" name="Genome Announc.">
        <title>Complete Genome Sequence of the Model Rhizosphere Strain Azospirillum brasilense Az39, Successfully Applied in Agriculture.</title>
        <authorList>
            <person name="Rivera D."/>
            <person name="Revale S."/>
            <person name="Molina R."/>
            <person name="Gualpa J."/>
            <person name="Puente M."/>
            <person name="Maroniche G."/>
            <person name="Paris G."/>
            <person name="Baker D."/>
            <person name="Clavijo B."/>
            <person name="McLay K."/>
            <person name="Spaepen S."/>
            <person name="Perticari A."/>
            <person name="Vazquez M."/>
            <person name="Wisniewski-Dye F."/>
            <person name="Watkins C."/>
            <person name="Martinez-Abarca F."/>
            <person name="Vanderleyden J."/>
            <person name="Cassan F."/>
        </authorList>
    </citation>
    <scope>NUCLEOTIDE SEQUENCE [LARGE SCALE GENOMIC DNA]</scope>
    <source>
        <strain evidence="2 3">Az39</strain>
        <plasmid evidence="2">AbAZ39_p2</plasmid>
    </source>
</reference>
<feature type="region of interest" description="Disordered" evidence="1">
    <location>
        <begin position="76"/>
        <end position="115"/>
    </location>
</feature>
<dbReference type="EMBL" id="CP007795">
    <property type="protein sequence ID" value="AIB15439.1"/>
    <property type="molecule type" value="Genomic_DNA"/>
</dbReference>
<dbReference type="AlphaFoldDB" id="A0A060DX85"/>
<geneLocation type="plasmid" evidence="2 3">
    <name>AbAZ39_p2</name>
</geneLocation>
<evidence type="ECO:0000313" key="2">
    <source>
        <dbReference type="EMBL" id="AIB15439.1"/>
    </source>
</evidence>
<gene>
    <name evidence="2" type="ORF">ABAZ39_26500</name>
</gene>
<dbReference type="KEGG" id="abq:ABAZ39_26500"/>
<sequence length="126" mass="13527">MQLIRQLAFGEFGKGVPQPHAVQVAALSDQGPGHIVEFEESPVPIELDDAIHGVGQQHADFAGGVLGLFAHSQETAYTPQGAEARGQEQPQKDGHGPEGCGVDGTHRRRFVEPDVQIQALGTRRCR</sequence>
<evidence type="ECO:0000313" key="3">
    <source>
        <dbReference type="Proteomes" id="UP000027186"/>
    </source>
</evidence>
<keyword evidence="2" id="KW-0614">Plasmid</keyword>
<dbReference type="Proteomes" id="UP000027186">
    <property type="component" value="Plasmid AbAZ39_p2"/>
</dbReference>